<gene>
    <name evidence="1" type="ORF">RPERSI_LOCUS1774</name>
</gene>
<evidence type="ECO:0000313" key="1">
    <source>
        <dbReference type="EMBL" id="CAG8500002.1"/>
    </source>
</evidence>
<sequence>MNEEKNDEMNEERNDEMNDEERTKGSDILEKRINSNLFKLLIESEVEKCTEIKQVKYEMKAKKKNSIKKLNKKK</sequence>
<protein>
    <submittedName>
        <fullName evidence="1">14361_t:CDS:1</fullName>
    </submittedName>
</protein>
<dbReference type="EMBL" id="CAJVQC010001761">
    <property type="protein sequence ID" value="CAG8500002.1"/>
    <property type="molecule type" value="Genomic_DNA"/>
</dbReference>
<dbReference type="Proteomes" id="UP000789920">
    <property type="component" value="Unassembled WGS sequence"/>
</dbReference>
<evidence type="ECO:0000313" key="2">
    <source>
        <dbReference type="Proteomes" id="UP000789920"/>
    </source>
</evidence>
<proteinExistence type="predicted"/>
<comment type="caution">
    <text evidence="1">The sequence shown here is derived from an EMBL/GenBank/DDBJ whole genome shotgun (WGS) entry which is preliminary data.</text>
</comment>
<organism evidence="1 2">
    <name type="scientific">Racocetra persica</name>
    <dbReference type="NCBI Taxonomy" id="160502"/>
    <lineage>
        <taxon>Eukaryota</taxon>
        <taxon>Fungi</taxon>
        <taxon>Fungi incertae sedis</taxon>
        <taxon>Mucoromycota</taxon>
        <taxon>Glomeromycotina</taxon>
        <taxon>Glomeromycetes</taxon>
        <taxon>Diversisporales</taxon>
        <taxon>Gigasporaceae</taxon>
        <taxon>Racocetra</taxon>
    </lineage>
</organism>
<name>A0ACA9L045_9GLOM</name>
<keyword evidence="2" id="KW-1185">Reference proteome</keyword>
<reference evidence="1" key="1">
    <citation type="submission" date="2021-06" db="EMBL/GenBank/DDBJ databases">
        <authorList>
            <person name="Kallberg Y."/>
            <person name="Tangrot J."/>
            <person name="Rosling A."/>
        </authorList>
    </citation>
    <scope>NUCLEOTIDE SEQUENCE</scope>
    <source>
        <strain evidence="1">MA461A</strain>
    </source>
</reference>
<accession>A0ACA9L045</accession>